<dbReference type="InterPro" id="IPR003730">
    <property type="entry name" value="Cu_polyphenol_OxRdtase"/>
</dbReference>
<dbReference type="CDD" id="cd16833">
    <property type="entry name" value="YfiH"/>
    <property type="match status" value="1"/>
</dbReference>
<evidence type="ECO:0000256" key="1">
    <source>
        <dbReference type="ARBA" id="ARBA00000553"/>
    </source>
</evidence>
<comment type="catalytic activity">
    <reaction evidence="11">
        <text>S-methyl-5'-thioadenosine + phosphate = 5-(methylsulfanyl)-alpha-D-ribose 1-phosphate + adenine</text>
        <dbReference type="Rhea" id="RHEA:11852"/>
        <dbReference type="ChEBI" id="CHEBI:16708"/>
        <dbReference type="ChEBI" id="CHEBI:17509"/>
        <dbReference type="ChEBI" id="CHEBI:43474"/>
        <dbReference type="ChEBI" id="CHEBI:58533"/>
        <dbReference type="EC" id="2.4.2.28"/>
    </reaction>
    <physiologicalReaction direction="left-to-right" evidence="11">
        <dbReference type="Rhea" id="RHEA:11853"/>
    </physiologicalReaction>
</comment>
<evidence type="ECO:0000256" key="7">
    <source>
        <dbReference type="ARBA" id="ARBA00022833"/>
    </source>
</evidence>
<reference evidence="13 14" key="1">
    <citation type="submission" date="2019-07" db="EMBL/GenBank/DDBJ databases">
        <title>Analysis of the biochemical properties, biological activity and biotechnological potential of siderophores and biosurfactants produced by Antarctic psychrotolerant bacteria.</title>
        <authorList>
            <person name="Styczynski M."/>
            <person name="Krucon T."/>
            <person name="Decewicz P."/>
            <person name="Dziewit L."/>
        </authorList>
    </citation>
    <scope>NUCLEOTIDE SEQUENCE [LARGE SCALE GENOMIC DNA]</scope>
    <source>
        <strain evidence="13 14">ANT_H27</strain>
    </source>
</reference>
<accession>A0A5B0ER07</accession>
<keyword evidence="5" id="KW-0479">Metal-binding</keyword>
<comment type="caution">
    <text evidence="13">The sequence shown here is derived from an EMBL/GenBank/DDBJ whole genome shotgun (WGS) entry which is preliminary data.</text>
</comment>
<dbReference type="GO" id="GO:0017061">
    <property type="term" value="F:S-methyl-5-thioadenosine phosphorylase activity"/>
    <property type="evidence" value="ECO:0007669"/>
    <property type="project" value="UniProtKB-EC"/>
</dbReference>
<dbReference type="AlphaFoldDB" id="A0A5B0ER07"/>
<keyword evidence="7" id="KW-0862">Zinc</keyword>
<evidence type="ECO:0000313" key="13">
    <source>
        <dbReference type="EMBL" id="KAA0979689.1"/>
    </source>
</evidence>
<dbReference type="GO" id="GO:0005507">
    <property type="term" value="F:copper ion binding"/>
    <property type="evidence" value="ECO:0007669"/>
    <property type="project" value="TreeGrafter"/>
</dbReference>
<evidence type="ECO:0000256" key="2">
    <source>
        <dbReference type="ARBA" id="ARBA00003215"/>
    </source>
</evidence>
<evidence type="ECO:0000256" key="4">
    <source>
        <dbReference type="ARBA" id="ARBA00022679"/>
    </source>
</evidence>
<proteinExistence type="inferred from homology"/>
<dbReference type="InterPro" id="IPR038371">
    <property type="entry name" value="Cu_polyphenol_OxRdtase_sf"/>
</dbReference>
<dbReference type="GO" id="GO:0016787">
    <property type="term" value="F:hydrolase activity"/>
    <property type="evidence" value="ECO:0007669"/>
    <property type="project" value="UniProtKB-KW"/>
</dbReference>
<comment type="catalytic activity">
    <reaction evidence="1">
        <text>inosine + phosphate = alpha-D-ribose 1-phosphate + hypoxanthine</text>
        <dbReference type="Rhea" id="RHEA:27646"/>
        <dbReference type="ChEBI" id="CHEBI:17368"/>
        <dbReference type="ChEBI" id="CHEBI:17596"/>
        <dbReference type="ChEBI" id="CHEBI:43474"/>
        <dbReference type="ChEBI" id="CHEBI:57720"/>
        <dbReference type="EC" id="2.4.2.1"/>
    </reaction>
    <physiologicalReaction direction="left-to-right" evidence="1">
        <dbReference type="Rhea" id="RHEA:27647"/>
    </physiologicalReaction>
</comment>
<dbReference type="Gene3D" id="3.60.140.10">
    <property type="entry name" value="CNF1/YfiH-like putative cysteine hydrolases"/>
    <property type="match status" value="1"/>
</dbReference>
<dbReference type="EMBL" id="VOBL01000001">
    <property type="protein sequence ID" value="KAA0979689.1"/>
    <property type="molecule type" value="Genomic_DNA"/>
</dbReference>
<evidence type="ECO:0000313" key="14">
    <source>
        <dbReference type="Proteomes" id="UP000323856"/>
    </source>
</evidence>
<evidence type="ECO:0000256" key="3">
    <source>
        <dbReference type="ARBA" id="ARBA00007353"/>
    </source>
</evidence>
<keyword evidence="6" id="KW-0378">Hydrolase</keyword>
<dbReference type="PANTHER" id="PTHR30616:SF2">
    <property type="entry name" value="PURINE NUCLEOSIDE PHOSPHORYLASE LACC1"/>
    <property type="match status" value="1"/>
</dbReference>
<dbReference type="Proteomes" id="UP000323856">
    <property type="component" value="Unassembled WGS sequence"/>
</dbReference>
<name>A0A5B0ER07_9MICC</name>
<dbReference type="NCBIfam" id="TIGR00726">
    <property type="entry name" value="peptidoglycan editing factor PgeF"/>
    <property type="match status" value="1"/>
</dbReference>
<dbReference type="OrthoDB" id="4279at2"/>
<sequence>MLRYQSTLAPSVNIAFTSVAEGNLAFHVPDDRDAVLLRRRDLEDALELGPQRFSYMDQIHSATVLEVNRAPEESVIPTCDALFSADASQPLAVMVADCVPVVFVGTAGERTISAVAHAGRRGLLDGILSATIESMHAAGATRLEAWIGPAICGRCYEVPAEMAADAEAQRPGISSRTTQGTSGLDLPAAAAAELREQGVAVTESGICTLENKNYFSYRRDPATGRLAGLVWDRIITTLHAAPEYTADLQHPSP</sequence>
<evidence type="ECO:0000256" key="5">
    <source>
        <dbReference type="ARBA" id="ARBA00022723"/>
    </source>
</evidence>
<organism evidence="13 14">
    <name type="scientific">Paeniglutamicibacter gangotriensis</name>
    <dbReference type="NCBI Taxonomy" id="254787"/>
    <lineage>
        <taxon>Bacteria</taxon>
        <taxon>Bacillati</taxon>
        <taxon>Actinomycetota</taxon>
        <taxon>Actinomycetes</taxon>
        <taxon>Micrococcales</taxon>
        <taxon>Micrococcaceae</taxon>
        <taxon>Paeniglutamicibacter</taxon>
    </lineage>
</organism>
<dbReference type="Pfam" id="PF02578">
    <property type="entry name" value="Cu-oxidase_4"/>
    <property type="match status" value="1"/>
</dbReference>
<protein>
    <recommendedName>
        <fullName evidence="12">Purine nucleoside phosphorylase</fullName>
    </recommendedName>
</protein>
<dbReference type="InterPro" id="IPR011324">
    <property type="entry name" value="Cytotoxic_necrot_fac-like_cat"/>
</dbReference>
<evidence type="ECO:0000256" key="10">
    <source>
        <dbReference type="ARBA" id="ARBA00048968"/>
    </source>
</evidence>
<comment type="similarity">
    <text evidence="3 12">Belongs to the purine nucleoside phosphorylase YfiH/LACC1 family.</text>
</comment>
<comment type="function">
    <text evidence="2">Purine nucleoside enzyme that catalyzes the phosphorolysis of adenosine and inosine nucleosides, yielding D-ribose 1-phosphate and the respective free bases, adenine and hypoxanthine. Also catalyzes the phosphorolysis of S-methyl-5'-thioadenosine into adenine and S-methyl-5-thio-alpha-D-ribose 1-phosphate. Also has adenosine deaminase activity.</text>
</comment>
<gene>
    <name evidence="13" type="primary">pgeF</name>
    <name evidence="13" type="ORF">FQ154_00535</name>
</gene>
<dbReference type="PANTHER" id="PTHR30616">
    <property type="entry name" value="UNCHARACTERIZED PROTEIN YFIH"/>
    <property type="match status" value="1"/>
</dbReference>
<evidence type="ECO:0000256" key="6">
    <source>
        <dbReference type="ARBA" id="ARBA00022801"/>
    </source>
</evidence>
<keyword evidence="8" id="KW-0186">Copper</keyword>
<dbReference type="RefSeq" id="WP_149618296.1">
    <property type="nucleotide sequence ID" value="NZ_JBITUG010000031.1"/>
</dbReference>
<evidence type="ECO:0000256" key="11">
    <source>
        <dbReference type="ARBA" id="ARBA00049893"/>
    </source>
</evidence>
<evidence type="ECO:0000256" key="8">
    <source>
        <dbReference type="ARBA" id="ARBA00023008"/>
    </source>
</evidence>
<evidence type="ECO:0000256" key="12">
    <source>
        <dbReference type="RuleBase" id="RU361274"/>
    </source>
</evidence>
<dbReference type="SUPFAM" id="SSF64438">
    <property type="entry name" value="CNF1/YfiH-like putative cysteine hydrolases"/>
    <property type="match status" value="1"/>
</dbReference>
<comment type="catalytic activity">
    <reaction evidence="9">
        <text>adenosine + H2O + H(+) = inosine + NH4(+)</text>
        <dbReference type="Rhea" id="RHEA:24408"/>
        <dbReference type="ChEBI" id="CHEBI:15377"/>
        <dbReference type="ChEBI" id="CHEBI:15378"/>
        <dbReference type="ChEBI" id="CHEBI:16335"/>
        <dbReference type="ChEBI" id="CHEBI:17596"/>
        <dbReference type="ChEBI" id="CHEBI:28938"/>
        <dbReference type="EC" id="3.5.4.4"/>
    </reaction>
    <physiologicalReaction direction="left-to-right" evidence="9">
        <dbReference type="Rhea" id="RHEA:24409"/>
    </physiologicalReaction>
</comment>
<evidence type="ECO:0000256" key="9">
    <source>
        <dbReference type="ARBA" id="ARBA00047989"/>
    </source>
</evidence>
<keyword evidence="4" id="KW-0808">Transferase</keyword>
<comment type="catalytic activity">
    <reaction evidence="10">
        <text>adenosine + phosphate = alpha-D-ribose 1-phosphate + adenine</text>
        <dbReference type="Rhea" id="RHEA:27642"/>
        <dbReference type="ChEBI" id="CHEBI:16335"/>
        <dbReference type="ChEBI" id="CHEBI:16708"/>
        <dbReference type="ChEBI" id="CHEBI:43474"/>
        <dbReference type="ChEBI" id="CHEBI:57720"/>
        <dbReference type="EC" id="2.4.2.1"/>
    </reaction>
    <physiologicalReaction direction="left-to-right" evidence="10">
        <dbReference type="Rhea" id="RHEA:27643"/>
    </physiologicalReaction>
</comment>